<accession>A0A8H7RK73</accession>
<comment type="caution">
    <text evidence="1">The sequence shown here is derived from an EMBL/GenBank/DDBJ whole genome shotgun (WGS) entry which is preliminary data.</text>
</comment>
<dbReference type="OrthoDB" id="2282972at2759"/>
<protein>
    <submittedName>
        <fullName evidence="1">Uncharacterized protein</fullName>
    </submittedName>
</protein>
<gene>
    <name evidence="1" type="ORF">INT47_004622</name>
</gene>
<dbReference type="AlphaFoldDB" id="A0A8H7RK73"/>
<evidence type="ECO:0000313" key="1">
    <source>
        <dbReference type="EMBL" id="KAG2211935.1"/>
    </source>
</evidence>
<proteinExistence type="predicted"/>
<keyword evidence="2" id="KW-1185">Reference proteome</keyword>
<name>A0A8H7RK73_9FUNG</name>
<organism evidence="1 2">
    <name type="scientific">Mucor saturninus</name>
    <dbReference type="NCBI Taxonomy" id="64648"/>
    <lineage>
        <taxon>Eukaryota</taxon>
        <taxon>Fungi</taxon>
        <taxon>Fungi incertae sedis</taxon>
        <taxon>Mucoromycota</taxon>
        <taxon>Mucoromycotina</taxon>
        <taxon>Mucoromycetes</taxon>
        <taxon>Mucorales</taxon>
        <taxon>Mucorineae</taxon>
        <taxon>Mucoraceae</taxon>
        <taxon>Mucor</taxon>
    </lineage>
</organism>
<sequence length="89" mass="10368">MKLTSVVDQLCKFLSHEETRQKIGYRRDHKEYLGITSDYFIGEDYKALKLGNLFQSLKDIALVLFVGGFVNQKKVEARNDNRTYKGTEF</sequence>
<dbReference type="Proteomes" id="UP000603453">
    <property type="component" value="Unassembled WGS sequence"/>
</dbReference>
<dbReference type="EMBL" id="JAEPRD010000007">
    <property type="protein sequence ID" value="KAG2211935.1"/>
    <property type="molecule type" value="Genomic_DNA"/>
</dbReference>
<evidence type="ECO:0000313" key="2">
    <source>
        <dbReference type="Proteomes" id="UP000603453"/>
    </source>
</evidence>
<reference evidence="1" key="1">
    <citation type="submission" date="2020-12" db="EMBL/GenBank/DDBJ databases">
        <title>Metabolic potential, ecology and presence of endohyphal bacteria is reflected in genomic diversity of Mucoromycotina.</title>
        <authorList>
            <person name="Muszewska A."/>
            <person name="Okrasinska A."/>
            <person name="Steczkiewicz K."/>
            <person name="Drgas O."/>
            <person name="Orlowska M."/>
            <person name="Perlinska-Lenart U."/>
            <person name="Aleksandrzak-Piekarczyk T."/>
            <person name="Szatraj K."/>
            <person name="Zielenkiewicz U."/>
            <person name="Pilsyk S."/>
            <person name="Malc E."/>
            <person name="Mieczkowski P."/>
            <person name="Kruszewska J.S."/>
            <person name="Biernat P."/>
            <person name="Pawlowska J."/>
        </authorList>
    </citation>
    <scope>NUCLEOTIDE SEQUENCE</scope>
    <source>
        <strain evidence="1">WA0000017839</strain>
    </source>
</reference>